<dbReference type="RefSeq" id="WP_369252937.1">
    <property type="nucleotide sequence ID" value="NZ_CP163443.1"/>
</dbReference>
<reference evidence="1" key="1">
    <citation type="submission" date="2024-07" db="EMBL/GenBank/DDBJ databases">
        <authorList>
            <person name="Yu S.T."/>
        </authorList>
    </citation>
    <scope>NUCLEOTIDE SEQUENCE</scope>
    <source>
        <strain evidence="1">R41</strain>
    </source>
</reference>
<gene>
    <name evidence="1" type="ORF">AB5J53_03875</name>
</gene>
<name>A0AB39RYP8_9ACTN</name>
<proteinExistence type="predicted"/>
<accession>A0AB39RYP8</accession>
<dbReference type="AlphaFoldDB" id="A0AB39RYP8"/>
<organism evidence="1">
    <name type="scientific">Streptomyces sp. R41</name>
    <dbReference type="NCBI Taxonomy" id="3238632"/>
    <lineage>
        <taxon>Bacteria</taxon>
        <taxon>Bacillati</taxon>
        <taxon>Actinomycetota</taxon>
        <taxon>Actinomycetes</taxon>
        <taxon>Kitasatosporales</taxon>
        <taxon>Streptomycetaceae</taxon>
        <taxon>Streptomyces</taxon>
    </lineage>
</organism>
<dbReference type="EMBL" id="CP163443">
    <property type="protein sequence ID" value="XDQ59301.1"/>
    <property type="molecule type" value="Genomic_DNA"/>
</dbReference>
<sequence>MTNTIRNPGRLLLDFYSCLTRHGDMLFELTDAMLCENGPVASPVDLTLLAELRRGHGALYDAWNHGRFARAPS</sequence>
<evidence type="ECO:0000313" key="1">
    <source>
        <dbReference type="EMBL" id="XDQ59301.1"/>
    </source>
</evidence>
<protein>
    <submittedName>
        <fullName evidence="1">Uncharacterized protein</fullName>
    </submittedName>
</protein>